<evidence type="ECO:0000313" key="9">
    <source>
        <dbReference type="EMBL" id="GGC63329.1"/>
    </source>
</evidence>
<evidence type="ECO:0000259" key="8">
    <source>
        <dbReference type="Pfam" id="PF07715"/>
    </source>
</evidence>
<dbReference type="Gene3D" id="2.170.130.10">
    <property type="entry name" value="TonB-dependent receptor, plug domain"/>
    <property type="match status" value="1"/>
</dbReference>
<dbReference type="InterPro" id="IPR036942">
    <property type="entry name" value="Beta-barrel_TonB_sf"/>
</dbReference>
<keyword evidence="5 7" id="KW-0472">Membrane</keyword>
<dbReference type="Pfam" id="PF13715">
    <property type="entry name" value="CarbopepD_reg_2"/>
    <property type="match status" value="1"/>
</dbReference>
<keyword evidence="4 7" id="KW-0812">Transmembrane</keyword>
<reference evidence="9" key="1">
    <citation type="journal article" date="2014" name="Int. J. Syst. Evol. Microbiol.">
        <title>Complete genome sequence of Corynebacterium casei LMG S-19264T (=DSM 44701T), isolated from a smear-ripened cheese.</title>
        <authorList>
            <consortium name="US DOE Joint Genome Institute (JGI-PGF)"/>
            <person name="Walter F."/>
            <person name="Albersmeier A."/>
            <person name="Kalinowski J."/>
            <person name="Ruckert C."/>
        </authorList>
    </citation>
    <scope>NUCLEOTIDE SEQUENCE</scope>
    <source>
        <strain evidence="9">CGMCC 1.15343</strain>
    </source>
</reference>
<accession>A0A916XCG0</accession>
<protein>
    <submittedName>
        <fullName evidence="9">SusC/RagA family TonB-linked outer membrane protein</fullName>
    </submittedName>
</protein>
<keyword evidence="3 7" id="KW-1134">Transmembrane beta strand</keyword>
<dbReference type="SUPFAM" id="SSF49464">
    <property type="entry name" value="Carboxypeptidase regulatory domain-like"/>
    <property type="match status" value="1"/>
</dbReference>
<evidence type="ECO:0000256" key="7">
    <source>
        <dbReference type="PROSITE-ProRule" id="PRU01360"/>
    </source>
</evidence>
<evidence type="ECO:0000256" key="2">
    <source>
        <dbReference type="ARBA" id="ARBA00022448"/>
    </source>
</evidence>
<sequence>MEKILLKKTVGVPLSQSGIFCKKSAFMLLIILQTFLWQANLFAQSIIRGKVTDEKGQGLPGASVTIKGRTGGASTDSNGNYSISAAPGSTLVITFIGYDAREVPVGSNSTVNVQLSAGINALEQVVVIGYGMQRKKDVTGAVSSIKAEALQEVPSTNVVNQLQGRISGLDVTNTSTTPGAVGQIRLRGERSFATSNTTANNQNGPLFVVDGVPFIGGTLNDINQNDILSVDVLKDASAAAIYGSRASGGVIIVTTKRGRSGKAVVSYNGYYGVSKITDKYPVMNATQYAAFKQESIAGNSGASPNSTPYPFTTAELEGIANGTNTDWQDLIFRNGYSTDHQLNVSGGNEKTLFSISAGYHKENGVQYGQDFDRGSLRAAIDHTFNDRVKVGMTSFQTLSHTNGASLFPLYNSAVISPLISARNADGTINLFPMTGSVDQPNRLNPLTIRNEYIQNLDRRLYSFNTLYGEVQIIDGLKYRLNGAITYGQNQGNNYNPVNTVYNTAQSASQAAESVNNSENYTWLIENILTYDKVFAEKHHLTFTGLYSVEKDHSQGLQIYGVGMPADYLQSYNLFLANQINFQSNNQPYFSDRGLISYMARLNYVFNEKYLFTATVRRDGSSVLDPDNQYFTYPAFAAGWNIDKEDFMKNVGFVNGLKLRAGYGVTASQNVAPYQILGNLGLNAYNFGPNGQNGYLVTNLASKLKFEHTNNWNIGLDFSLFNNRLSGMIDVYQQKTFDILQVETLPASNGANSTTVNAGNSKGKGLEISLSSVNIKNDNGGFNWSTDFNIAFSRSEITALHDGLQADITNGWFVGQPFNVIYDYKKLGIWQTDEAAQAAVYGQRPGQIKIEDVDKDNRISGNDLQILGSYQPNYVAGLTNRFSYKGFDLSFVAFARMGQKVAVTYLGSDAGAQGFPFFNQGRVNQINVNYWTPTNPSNDFPRPDANLSGPQYASTLQYRDGSFIKMRSINLGYNIPSKFTQKAGISSVNVYLTCTNPFIIYSPLVDSGLAIDPEGNGYGNQIPGASGFSTNALGRAVTVGLNNPMARTFQLGVNARF</sequence>
<dbReference type="Proteomes" id="UP000651668">
    <property type="component" value="Unassembled WGS sequence"/>
</dbReference>
<dbReference type="PROSITE" id="PS00018">
    <property type="entry name" value="EF_HAND_1"/>
    <property type="match status" value="1"/>
</dbReference>
<proteinExistence type="inferred from homology"/>
<reference evidence="9" key="2">
    <citation type="submission" date="2020-09" db="EMBL/GenBank/DDBJ databases">
        <authorList>
            <person name="Sun Q."/>
            <person name="Zhou Y."/>
        </authorList>
    </citation>
    <scope>NUCLEOTIDE SEQUENCE</scope>
    <source>
        <strain evidence="9">CGMCC 1.15343</strain>
    </source>
</reference>
<dbReference type="Gene3D" id="2.60.40.1120">
    <property type="entry name" value="Carboxypeptidase-like, regulatory domain"/>
    <property type="match status" value="1"/>
</dbReference>
<comment type="similarity">
    <text evidence="7">Belongs to the TonB-dependent receptor family.</text>
</comment>
<evidence type="ECO:0000313" key="10">
    <source>
        <dbReference type="Proteomes" id="UP000651668"/>
    </source>
</evidence>
<dbReference type="InterPro" id="IPR023996">
    <property type="entry name" value="TonB-dep_OMP_SusC/RagA"/>
</dbReference>
<dbReference type="InterPro" id="IPR018247">
    <property type="entry name" value="EF_Hand_1_Ca_BS"/>
</dbReference>
<comment type="subcellular location">
    <subcellularLocation>
        <location evidence="1 7">Cell outer membrane</location>
        <topology evidence="1 7">Multi-pass membrane protein</topology>
    </subcellularLocation>
</comment>
<dbReference type="InterPro" id="IPR023997">
    <property type="entry name" value="TonB-dep_OMP_SusC/RagA_CS"/>
</dbReference>
<evidence type="ECO:0000256" key="1">
    <source>
        <dbReference type="ARBA" id="ARBA00004571"/>
    </source>
</evidence>
<dbReference type="InterPro" id="IPR039426">
    <property type="entry name" value="TonB-dep_rcpt-like"/>
</dbReference>
<dbReference type="PROSITE" id="PS52016">
    <property type="entry name" value="TONB_DEPENDENT_REC_3"/>
    <property type="match status" value="1"/>
</dbReference>
<dbReference type="GO" id="GO:0009279">
    <property type="term" value="C:cell outer membrane"/>
    <property type="evidence" value="ECO:0007669"/>
    <property type="project" value="UniProtKB-SubCell"/>
</dbReference>
<gene>
    <name evidence="9" type="ORF">GCM10011387_16200</name>
</gene>
<evidence type="ECO:0000256" key="5">
    <source>
        <dbReference type="ARBA" id="ARBA00023136"/>
    </source>
</evidence>
<dbReference type="AlphaFoldDB" id="A0A916XCG0"/>
<name>A0A916XCG0_9SPHI</name>
<keyword evidence="10" id="KW-1185">Reference proteome</keyword>
<evidence type="ECO:0000256" key="6">
    <source>
        <dbReference type="ARBA" id="ARBA00023237"/>
    </source>
</evidence>
<keyword evidence="2 7" id="KW-0813">Transport</keyword>
<evidence type="ECO:0000256" key="4">
    <source>
        <dbReference type="ARBA" id="ARBA00022692"/>
    </source>
</evidence>
<dbReference type="NCBIfam" id="TIGR04057">
    <property type="entry name" value="SusC_RagA_signa"/>
    <property type="match status" value="1"/>
</dbReference>
<comment type="caution">
    <text evidence="9">The sequence shown here is derived from an EMBL/GenBank/DDBJ whole genome shotgun (WGS) entry which is preliminary data.</text>
</comment>
<feature type="domain" description="TonB-dependent receptor plug" evidence="8">
    <location>
        <begin position="135"/>
        <end position="250"/>
    </location>
</feature>
<dbReference type="NCBIfam" id="TIGR04056">
    <property type="entry name" value="OMP_RagA_SusC"/>
    <property type="match status" value="1"/>
</dbReference>
<organism evidence="9 10">
    <name type="scientific">Pedobacter quisquiliarum</name>
    <dbReference type="NCBI Taxonomy" id="1834438"/>
    <lineage>
        <taxon>Bacteria</taxon>
        <taxon>Pseudomonadati</taxon>
        <taxon>Bacteroidota</taxon>
        <taxon>Sphingobacteriia</taxon>
        <taxon>Sphingobacteriales</taxon>
        <taxon>Sphingobacteriaceae</taxon>
        <taxon>Pedobacter</taxon>
    </lineage>
</organism>
<dbReference type="Gene3D" id="2.40.170.20">
    <property type="entry name" value="TonB-dependent receptor, beta-barrel domain"/>
    <property type="match status" value="1"/>
</dbReference>
<dbReference type="RefSeq" id="WP_188626375.1">
    <property type="nucleotide sequence ID" value="NZ_BMIL01000005.1"/>
</dbReference>
<dbReference type="Pfam" id="PF07715">
    <property type="entry name" value="Plug"/>
    <property type="match status" value="1"/>
</dbReference>
<dbReference type="InterPro" id="IPR037066">
    <property type="entry name" value="Plug_dom_sf"/>
</dbReference>
<dbReference type="InterPro" id="IPR012910">
    <property type="entry name" value="Plug_dom"/>
</dbReference>
<dbReference type="InterPro" id="IPR008969">
    <property type="entry name" value="CarboxyPept-like_regulatory"/>
</dbReference>
<dbReference type="SUPFAM" id="SSF56935">
    <property type="entry name" value="Porins"/>
    <property type="match status" value="1"/>
</dbReference>
<evidence type="ECO:0000256" key="3">
    <source>
        <dbReference type="ARBA" id="ARBA00022452"/>
    </source>
</evidence>
<dbReference type="EMBL" id="BMIL01000005">
    <property type="protein sequence ID" value="GGC63329.1"/>
    <property type="molecule type" value="Genomic_DNA"/>
</dbReference>
<keyword evidence="6 7" id="KW-0998">Cell outer membrane</keyword>